<protein>
    <recommendedName>
        <fullName evidence="1">FAS1 domain-containing protein</fullName>
    </recommendedName>
</protein>
<proteinExistence type="predicted"/>
<evidence type="ECO:0000259" key="1">
    <source>
        <dbReference type="PROSITE" id="PS50213"/>
    </source>
</evidence>
<gene>
    <name evidence="2" type="ORF">FUAX_48210</name>
</gene>
<dbReference type="SMART" id="SM00554">
    <property type="entry name" value="FAS1"/>
    <property type="match status" value="1"/>
</dbReference>
<dbReference type="Proteomes" id="UP001348817">
    <property type="component" value="Plasmid pFA4"/>
</dbReference>
<dbReference type="AlphaFoldDB" id="A0AAU9CJV9"/>
<dbReference type="KEGG" id="fax:FUAX_48210"/>
<dbReference type="SUPFAM" id="SSF82153">
    <property type="entry name" value="FAS1 domain"/>
    <property type="match status" value="1"/>
</dbReference>
<sequence length="496" mass="55573">MSDSFIYKYGLCFAFLLGLAGCDAYEDHYESPSATVENTTVYGHLQANPKYGEFVGLVDKAGYKDVLSGADPVTVFVPSQATVGELSKLTVDSLRKVMKYHIGNTLLFEYLLEDEKQLLYKTLSGKNIRVLKSGAKVLLEGDNSIGGKGSVCENGVVYDIDGVLPYRTNLFEQARVPVEGYDIFQSFIGEDDVLFDEENSVKVGVNEFGQNVYDSVWIDDFIYLKTVGEIAREDSIYTCLMLSDEAIDESYNQVVKRYYGEPENLPEGFETKKLFDDKFELVPEDKATKTRKDRVLNAIMTSTLIRGELTPEELSDTLVAVNGRKIVRPAEGTGNFTKQSNGYLYRWPASVTLMSDLVANGKVIDASVEDLHDQSVPVDDPAFLDFKEFFNFQTLPAVAFKLDKPFWVTIQLDKLIAGKYRIGVRAISTRSTESRVTIGDKVLAREFKPVREVESLGFVEFDSFGDRKIKFEVTKPNSLGEYELGLVEIILLPVKE</sequence>
<organism evidence="2 3">
    <name type="scientific">Fulvitalea axinellae</name>
    <dbReference type="NCBI Taxonomy" id="1182444"/>
    <lineage>
        <taxon>Bacteria</taxon>
        <taxon>Pseudomonadati</taxon>
        <taxon>Bacteroidota</taxon>
        <taxon>Cytophagia</taxon>
        <taxon>Cytophagales</taxon>
        <taxon>Persicobacteraceae</taxon>
        <taxon>Fulvitalea</taxon>
    </lineage>
</organism>
<dbReference type="InterPro" id="IPR036378">
    <property type="entry name" value="FAS1_dom_sf"/>
</dbReference>
<dbReference type="Pfam" id="PF02469">
    <property type="entry name" value="Fasciclin"/>
    <property type="match status" value="1"/>
</dbReference>
<keyword evidence="3" id="KW-1185">Reference proteome</keyword>
<feature type="domain" description="FAS1" evidence="1">
    <location>
        <begin position="38"/>
        <end position="164"/>
    </location>
</feature>
<geneLocation type="plasmid" evidence="2 3">
    <name>pFA4</name>
</geneLocation>
<dbReference type="EMBL" id="AP025318">
    <property type="protein sequence ID" value="BDD12389.1"/>
    <property type="molecule type" value="Genomic_DNA"/>
</dbReference>
<name>A0AAU9CJV9_9BACT</name>
<reference evidence="2 3" key="1">
    <citation type="submission" date="2021-12" db="EMBL/GenBank/DDBJ databases">
        <title>Genome sequencing of bacteria with rrn-lacking chromosome and rrn-plasmid.</title>
        <authorList>
            <person name="Anda M."/>
            <person name="Iwasaki W."/>
        </authorList>
    </citation>
    <scope>NUCLEOTIDE SEQUENCE [LARGE SCALE GENOMIC DNA]</scope>
    <source>
        <strain evidence="2 3">DSM 100852</strain>
        <plasmid evidence="2 3">pFA4</plasmid>
    </source>
</reference>
<keyword evidence="2" id="KW-0614">Plasmid</keyword>
<dbReference type="RefSeq" id="WP_338395739.1">
    <property type="nucleotide sequence ID" value="NZ_AP025318.1"/>
</dbReference>
<evidence type="ECO:0000313" key="3">
    <source>
        <dbReference type="Proteomes" id="UP001348817"/>
    </source>
</evidence>
<dbReference type="InterPro" id="IPR000782">
    <property type="entry name" value="FAS1_domain"/>
</dbReference>
<dbReference type="PROSITE" id="PS50213">
    <property type="entry name" value="FAS1"/>
    <property type="match status" value="1"/>
</dbReference>
<dbReference type="Gene3D" id="2.30.180.10">
    <property type="entry name" value="FAS1 domain"/>
    <property type="match status" value="1"/>
</dbReference>
<accession>A0AAU9CJV9</accession>
<evidence type="ECO:0000313" key="2">
    <source>
        <dbReference type="EMBL" id="BDD12389.1"/>
    </source>
</evidence>